<accession>A0A0E0A238</accession>
<name>A0A0E0A238_9ORYZ</name>
<dbReference type="HOGENOM" id="CLU_998818_0_0_1"/>
<evidence type="ECO:0000313" key="2">
    <source>
        <dbReference type="EnsemblPlants" id="OGLUM05G25480.1"/>
    </source>
</evidence>
<feature type="compositionally biased region" description="Low complexity" evidence="1">
    <location>
        <begin position="139"/>
        <end position="148"/>
    </location>
</feature>
<protein>
    <submittedName>
        <fullName evidence="2">Uncharacterized protein</fullName>
    </submittedName>
</protein>
<reference evidence="2" key="2">
    <citation type="submission" date="2018-05" db="EMBL/GenBank/DDBJ databases">
        <title>OgluRS3 (Oryza glumaepatula Reference Sequence Version 3).</title>
        <authorList>
            <person name="Zhang J."/>
            <person name="Kudrna D."/>
            <person name="Lee S."/>
            <person name="Talag J."/>
            <person name="Welchert J."/>
            <person name="Wing R.A."/>
        </authorList>
    </citation>
    <scope>NUCLEOTIDE SEQUENCE [LARGE SCALE GENOMIC DNA]</scope>
</reference>
<feature type="region of interest" description="Disordered" evidence="1">
    <location>
        <begin position="111"/>
        <end position="151"/>
    </location>
</feature>
<reference evidence="2" key="1">
    <citation type="submission" date="2015-04" db="UniProtKB">
        <authorList>
            <consortium name="EnsemblPlants"/>
        </authorList>
    </citation>
    <scope>IDENTIFICATION</scope>
</reference>
<feature type="region of interest" description="Disordered" evidence="1">
    <location>
        <begin position="164"/>
        <end position="204"/>
    </location>
</feature>
<evidence type="ECO:0000313" key="3">
    <source>
        <dbReference type="Proteomes" id="UP000026961"/>
    </source>
</evidence>
<feature type="region of interest" description="Disordered" evidence="1">
    <location>
        <begin position="254"/>
        <end position="279"/>
    </location>
</feature>
<evidence type="ECO:0000256" key="1">
    <source>
        <dbReference type="SAM" id="MobiDB-lite"/>
    </source>
</evidence>
<dbReference type="AlphaFoldDB" id="A0A0E0A238"/>
<dbReference type="EnsemblPlants" id="OGLUM05G25480.1">
    <property type="protein sequence ID" value="OGLUM05G25480.1"/>
    <property type="gene ID" value="OGLUM05G25480"/>
</dbReference>
<organism evidence="2">
    <name type="scientific">Oryza glumipatula</name>
    <dbReference type="NCBI Taxonomy" id="40148"/>
    <lineage>
        <taxon>Eukaryota</taxon>
        <taxon>Viridiplantae</taxon>
        <taxon>Streptophyta</taxon>
        <taxon>Embryophyta</taxon>
        <taxon>Tracheophyta</taxon>
        <taxon>Spermatophyta</taxon>
        <taxon>Magnoliopsida</taxon>
        <taxon>Liliopsida</taxon>
        <taxon>Poales</taxon>
        <taxon>Poaceae</taxon>
        <taxon>BOP clade</taxon>
        <taxon>Oryzoideae</taxon>
        <taxon>Oryzeae</taxon>
        <taxon>Oryzinae</taxon>
        <taxon>Oryza</taxon>
    </lineage>
</organism>
<feature type="compositionally biased region" description="Basic and acidic residues" evidence="1">
    <location>
        <begin position="11"/>
        <end position="32"/>
    </location>
</feature>
<proteinExistence type="predicted"/>
<dbReference type="Proteomes" id="UP000026961">
    <property type="component" value="Chromosome 5"/>
</dbReference>
<feature type="compositionally biased region" description="Low complexity" evidence="1">
    <location>
        <begin position="51"/>
        <end position="71"/>
    </location>
</feature>
<feature type="region of interest" description="Disordered" evidence="1">
    <location>
        <begin position="1"/>
        <end position="98"/>
    </location>
</feature>
<sequence>MPPSCLKAPHKKGEELPKHSERLANHKEDDPAAKPNGGLAEATAPPPPRRPTMATRAAIVAAAAAASPASSRLDPAQGRNRQDAPPPPSTKAVAPPAAIATTTVGELCHCPTATRPAAQPSCRRCGLPMAHTPPPSPPSRSSQPKSGQGRAGFRLTGVVLPSSGLVVPQPLHQGGCSSGGEAEERRGREGATAFSPPASPSGGATTPLVVTVAARGCRHPPSLRSADDHFAVSDDWHRLSHCLLLRWRKEREKGKKKFVPCHRPQARATRAPSAVKDPI</sequence>
<dbReference type="Gramene" id="OGLUM05G25480.1">
    <property type="protein sequence ID" value="OGLUM05G25480.1"/>
    <property type="gene ID" value="OGLUM05G25480"/>
</dbReference>
<keyword evidence="3" id="KW-1185">Reference proteome</keyword>